<accession>A0A1H8F855</accession>
<dbReference type="CDD" id="cd08349">
    <property type="entry name" value="BLMA_like"/>
    <property type="match status" value="1"/>
</dbReference>
<dbReference type="OrthoDB" id="6624781at2"/>
<keyword evidence="3" id="KW-1185">Reference proteome</keyword>
<dbReference type="STRING" id="573321.SAMN04488505_109130"/>
<organism evidence="2 3">
    <name type="scientific">Chitinophaga rupis</name>
    <dbReference type="NCBI Taxonomy" id="573321"/>
    <lineage>
        <taxon>Bacteria</taxon>
        <taxon>Pseudomonadati</taxon>
        <taxon>Bacteroidota</taxon>
        <taxon>Chitinophagia</taxon>
        <taxon>Chitinophagales</taxon>
        <taxon>Chitinophagaceae</taxon>
        <taxon>Chitinophaga</taxon>
    </lineage>
</organism>
<evidence type="ECO:0000256" key="1">
    <source>
        <dbReference type="ARBA" id="ARBA00023251"/>
    </source>
</evidence>
<dbReference type="GO" id="GO:0046677">
    <property type="term" value="P:response to antibiotic"/>
    <property type="evidence" value="ECO:0007669"/>
    <property type="project" value="UniProtKB-KW"/>
</dbReference>
<dbReference type="Proteomes" id="UP000198984">
    <property type="component" value="Unassembled WGS sequence"/>
</dbReference>
<dbReference type="InterPro" id="IPR029068">
    <property type="entry name" value="Glyas_Bleomycin-R_OHBP_Dase"/>
</dbReference>
<protein>
    <recommendedName>
        <fullName evidence="4">Glyoxalase-like domain-containing protein</fullName>
    </recommendedName>
</protein>
<name>A0A1H8F855_9BACT</name>
<dbReference type="InterPro" id="IPR000335">
    <property type="entry name" value="Bleomycin-R"/>
</dbReference>
<dbReference type="Gene3D" id="3.10.180.10">
    <property type="entry name" value="2,3-Dihydroxybiphenyl 1,2-Dioxygenase, domain 1"/>
    <property type="match status" value="1"/>
</dbReference>
<proteinExistence type="predicted"/>
<reference evidence="2 3" key="1">
    <citation type="submission" date="2016-10" db="EMBL/GenBank/DDBJ databases">
        <authorList>
            <person name="de Groot N.N."/>
        </authorList>
    </citation>
    <scope>NUCLEOTIDE SEQUENCE [LARGE SCALE GENOMIC DNA]</scope>
    <source>
        <strain evidence="2 3">DSM 21039</strain>
    </source>
</reference>
<evidence type="ECO:0008006" key="4">
    <source>
        <dbReference type="Google" id="ProtNLM"/>
    </source>
</evidence>
<dbReference type="EMBL" id="FOBB01000009">
    <property type="protein sequence ID" value="SEN27862.1"/>
    <property type="molecule type" value="Genomic_DNA"/>
</dbReference>
<evidence type="ECO:0000313" key="3">
    <source>
        <dbReference type="Proteomes" id="UP000198984"/>
    </source>
</evidence>
<dbReference type="AlphaFoldDB" id="A0A1H8F855"/>
<keyword evidence="1" id="KW-0046">Antibiotic resistance</keyword>
<dbReference type="SUPFAM" id="SSF54593">
    <property type="entry name" value="Glyoxalase/Bleomycin resistance protein/Dihydroxybiphenyl dioxygenase"/>
    <property type="match status" value="1"/>
</dbReference>
<dbReference type="RefSeq" id="WP_089919250.1">
    <property type="nucleotide sequence ID" value="NZ_FOBB01000009.1"/>
</dbReference>
<evidence type="ECO:0000313" key="2">
    <source>
        <dbReference type="EMBL" id="SEN27862.1"/>
    </source>
</evidence>
<gene>
    <name evidence="2" type="ORF">SAMN04488505_109130</name>
</gene>
<sequence length="245" mass="28476">MNIITPIFPCRSLDELIDFYRVLGFEATYHQKSPNPYAILEKGWLRLDFYGIKQHVPNQCYHTCYILTDEADELYEAFTNALRSHYGKLPTRGLPRISEIRDKKFGVREFMFSDVAGNCIRIGRKIAIQEEETYSKEVEAASKRLSLALDFAYKSEDEEDELEKVSAVLDKAIEKDKDHHCRNLYKVMILRADLAIAQGDPAKAVLLLERVRNSPYIQSRLDKFNTELQRVTDLEQKIDDHRLTP</sequence>